<evidence type="ECO:0000256" key="8">
    <source>
        <dbReference type="SAM" id="MobiDB-lite"/>
    </source>
</evidence>
<dbReference type="PANTHER" id="PTHR38107">
    <property type="match status" value="1"/>
</dbReference>
<dbReference type="SUPFAM" id="SSF53955">
    <property type="entry name" value="Lysozyme-like"/>
    <property type="match status" value="1"/>
</dbReference>
<dbReference type="InterPro" id="IPR023347">
    <property type="entry name" value="Lysozyme_dom_sf"/>
</dbReference>
<dbReference type="Proteomes" id="UP001462640">
    <property type="component" value="Unassembled WGS sequence"/>
</dbReference>
<dbReference type="InterPro" id="IPR023346">
    <property type="entry name" value="Lysozyme-like_dom_sf"/>
</dbReference>
<dbReference type="Pfam" id="PF00959">
    <property type="entry name" value="Phage_lysozyme"/>
    <property type="match status" value="1"/>
</dbReference>
<keyword evidence="5" id="KW-1035">Host cytoplasm</keyword>
<keyword evidence="4 7" id="KW-0378">Hydrolase</keyword>
<evidence type="ECO:0000313" key="9">
    <source>
        <dbReference type="EMBL" id="MEO3711763.1"/>
    </source>
</evidence>
<evidence type="ECO:0000256" key="4">
    <source>
        <dbReference type="ARBA" id="ARBA00022801"/>
    </source>
</evidence>
<keyword evidence="6 7" id="KW-0326">Glycosidase</keyword>
<dbReference type="InterPro" id="IPR051018">
    <property type="entry name" value="Bacteriophage_GH24"/>
</dbReference>
<evidence type="ECO:0000256" key="3">
    <source>
        <dbReference type="ARBA" id="ARBA00022638"/>
    </source>
</evidence>
<organism evidence="9 10">
    <name type="scientific">Roseateles flavus</name>
    <dbReference type="NCBI Taxonomy" id="3149041"/>
    <lineage>
        <taxon>Bacteria</taxon>
        <taxon>Pseudomonadati</taxon>
        <taxon>Pseudomonadota</taxon>
        <taxon>Betaproteobacteria</taxon>
        <taxon>Burkholderiales</taxon>
        <taxon>Sphaerotilaceae</taxon>
        <taxon>Roseateles</taxon>
    </lineage>
</organism>
<proteinExistence type="inferred from homology"/>
<dbReference type="HAMAP" id="MF_04110">
    <property type="entry name" value="ENDOLYSIN_T4"/>
    <property type="match status" value="1"/>
</dbReference>
<dbReference type="EMBL" id="JBDPZC010000001">
    <property type="protein sequence ID" value="MEO3711763.1"/>
    <property type="molecule type" value="Genomic_DNA"/>
</dbReference>
<dbReference type="Gene3D" id="1.10.530.40">
    <property type="match status" value="1"/>
</dbReference>
<reference evidence="9 10" key="1">
    <citation type="submission" date="2024-05" db="EMBL/GenBank/DDBJ databases">
        <title>Roseateles sp. 2.12 16S ribosomal RNA gene Genome sequencing and assembly.</title>
        <authorList>
            <person name="Woo H."/>
        </authorList>
    </citation>
    <scope>NUCLEOTIDE SEQUENCE [LARGE SCALE GENOMIC DNA]</scope>
    <source>
        <strain evidence="9 10">2.12</strain>
    </source>
</reference>
<feature type="region of interest" description="Disordered" evidence="8">
    <location>
        <begin position="1"/>
        <end position="23"/>
    </location>
</feature>
<dbReference type="InterPro" id="IPR033907">
    <property type="entry name" value="Endolysin_autolysin"/>
</dbReference>
<gene>
    <name evidence="9" type="ORF">ABDJ40_03180</name>
</gene>
<accession>A0ABV0G9P9</accession>
<dbReference type="RefSeq" id="WP_347605960.1">
    <property type="nucleotide sequence ID" value="NZ_JBDPZC010000001.1"/>
</dbReference>
<keyword evidence="2 7" id="KW-0929">Antimicrobial</keyword>
<comment type="catalytic activity">
    <reaction evidence="1 7">
        <text>Hydrolysis of (1-&gt;4)-beta-linkages between N-acetylmuramic acid and N-acetyl-D-glucosamine residues in a peptidoglycan and between N-acetyl-D-glucosamine residues in chitodextrins.</text>
        <dbReference type="EC" id="3.2.1.17"/>
    </reaction>
</comment>
<evidence type="ECO:0000256" key="1">
    <source>
        <dbReference type="ARBA" id="ARBA00000632"/>
    </source>
</evidence>
<evidence type="ECO:0000256" key="6">
    <source>
        <dbReference type="ARBA" id="ARBA00023295"/>
    </source>
</evidence>
<dbReference type="EC" id="3.2.1.17" evidence="7"/>
<dbReference type="PANTHER" id="PTHR38107:SF3">
    <property type="entry name" value="LYSOZYME RRRD-RELATED"/>
    <property type="match status" value="1"/>
</dbReference>
<sequence>MASRKSAPVSSAQASPDASPWDGAVPAAATAVVKRIEGFFAHPYDDNGAQPGGTWTIGYGTIIDAQGRRVTPQTPPITEAEAEQLLRRDMAGAARDVQQRVQVPLLTCEAAALISWVYNLGAGNLAKSTMLLRLNANRKSEVPAEMRKWIMQEGRPMLGLLRRRWAEAAIFSGMDATNACVRAWREIDDLSDWPAF</sequence>
<name>A0ABV0G9P9_9BURK</name>
<evidence type="ECO:0000256" key="7">
    <source>
        <dbReference type="RuleBase" id="RU003788"/>
    </source>
</evidence>
<dbReference type="CDD" id="cd00737">
    <property type="entry name" value="lyz_endolysin_autolysin"/>
    <property type="match status" value="1"/>
</dbReference>
<keyword evidence="3 7" id="KW-0081">Bacteriolytic enzyme</keyword>
<comment type="similarity">
    <text evidence="7">Belongs to the glycosyl hydrolase 24 family.</text>
</comment>
<evidence type="ECO:0000313" key="10">
    <source>
        <dbReference type="Proteomes" id="UP001462640"/>
    </source>
</evidence>
<dbReference type="InterPro" id="IPR002196">
    <property type="entry name" value="Glyco_hydro_24"/>
</dbReference>
<evidence type="ECO:0000256" key="2">
    <source>
        <dbReference type="ARBA" id="ARBA00022529"/>
    </source>
</evidence>
<comment type="caution">
    <text evidence="9">The sequence shown here is derived from an EMBL/GenBank/DDBJ whole genome shotgun (WGS) entry which is preliminary data.</text>
</comment>
<evidence type="ECO:0000256" key="5">
    <source>
        <dbReference type="ARBA" id="ARBA00023200"/>
    </source>
</evidence>
<dbReference type="InterPro" id="IPR034690">
    <property type="entry name" value="Endolysin_T4_type"/>
</dbReference>
<protein>
    <recommendedName>
        <fullName evidence="7">Lysozyme</fullName>
        <ecNumber evidence="7">3.2.1.17</ecNumber>
    </recommendedName>
</protein>
<keyword evidence="10" id="KW-1185">Reference proteome</keyword>